<evidence type="ECO:0000256" key="2">
    <source>
        <dbReference type="ARBA" id="ARBA00023002"/>
    </source>
</evidence>
<dbReference type="PANTHER" id="PTHR43669">
    <property type="entry name" value="5-KETO-D-GLUCONATE 5-REDUCTASE"/>
    <property type="match status" value="1"/>
</dbReference>
<sequence length="237" mass="25139">MKSSVVVIGATGGVGSGIIPPLLAAGHPVIAVSRNRENLLRLAERLGHPTSLTVLPASVESDEAGRDLSRQLREMRRRLAGIVVSISPPRTSGRLLDRDEVFLDDKLHANVVGHFIAARHLIPLLAEYSPGALYLSIGSGAAEFPWAGYGHFSIANAALRMLARVVNEESRGLPLRVQQLSLRGVVRTHLNDHCACTEWLDAEEVGRHIVDLLASSDGASAVLGLRAGGVPEPVGAA</sequence>
<dbReference type="Proteomes" id="UP001064632">
    <property type="component" value="Chromosome"/>
</dbReference>
<dbReference type="PANTHER" id="PTHR43669:SF12">
    <property type="entry name" value="BLR5618 PROTEIN"/>
    <property type="match status" value="1"/>
</dbReference>
<evidence type="ECO:0000313" key="4">
    <source>
        <dbReference type="Proteomes" id="UP001064632"/>
    </source>
</evidence>
<protein>
    <submittedName>
        <fullName evidence="3">SDR family NAD(P)-dependent oxidoreductase</fullName>
    </submittedName>
</protein>
<dbReference type="CDD" id="cd05233">
    <property type="entry name" value="SDR_c"/>
    <property type="match status" value="1"/>
</dbReference>
<dbReference type="RefSeq" id="WP_261695524.1">
    <property type="nucleotide sequence ID" value="NZ_CP104694.1"/>
</dbReference>
<gene>
    <name evidence="3" type="ORF">N4264_02615</name>
</gene>
<organism evidence="3 4">
    <name type="scientific">Tahibacter amnicola</name>
    <dbReference type="NCBI Taxonomy" id="2976241"/>
    <lineage>
        <taxon>Bacteria</taxon>
        <taxon>Pseudomonadati</taxon>
        <taxon>Pseudomonadota</taxon>
        <taxon>Gammaproteobacteria</taxon>
        <taxon>Lysobacterales</taxon>
        <taxon>Rhodanobacteraceae</taxon>
        <taxon>Tahibacter</taxon>
    </lineage>
</organism>
<accession>A0ABY6BG36</accession>
<proteinExistence type="inferred from homology"/>
<reference evidence="3" key="1">
    <citation type="submission" date="2022-09" db="EMBL/GenBank/DDBJ databases">
        <title>Tahibacter sp. nov., isolated from a fresh water.</title>
        <authorList>
            <person name="Baek J.H."/>
            <person name="Lee J.K."/>
            <person name="Kim J.M."/>
            <person name="Jeon C.O."/>
        </authorList>
    </citation>
    <scope>NUCLEOTIDE SEQUENCE</scope>
    <source>
        <strain evidence="3">W38</strain>
    </source>
</reference>
<dbReference type="InterPro" id="IPR002347">
    <property type="entry name" value="SDR_fam"/>
</dbReference>
<dbReference type="InterPro" id="IPR036291">
    <property type="entry name" value="NAD(P)-bd_dom_sf"/>
</dbReference>
<name>A0ABY6BG36_9GAMM</name>
<dbReference type="SUPFAM" id="SSF51735">
    <property type="entry name" value="NAD(P)-binding Rossmann-fold domains"/>
    <property type="match status" value="1"/>
</dbReference>
<evidence type="ECO:0000256" key="1">
    <source>
        <dbReference type="ARBA" id="ARBA00006484"/>
    </source>
</evidence>
<evidence type="ECO:0000313" key="3">
    <source>
        <dbReference type="EMBL" id="UXI68566.1"/>
    </source>
</evidence>
<dbReference type="Gene3D" id="3.40.50.720">
    <property type="entry name" value="NAD(P)-binding Rossmann-like Domain"/>
    <property type="match status" value="1"/>
</dbReference>
<keyword evidence="4" id="KW-1185">Reference proteome</keyword>
<dbReference type="Pfam" id="PF00106">
    <property type="entry name" value="adh_short"/>
    <property type="match status" value="1"/>
</dbReference>
<comment type="similarity">
    <text evidence="1">Belongs to the short-chain dehydrogenases/reductases (SDR) family.</text>
</comment>
<dbReference type="EMBL" id="CP104694">
    <property type="protein sequence ID" value="UXI68566.1"/>
    <property type="molecule type" value="Genomic_DNA"/>
</dbReference>
<keyword evidence="2" id="KW-0560">Oxidoreductase</keyword>